<dbReference type="Proteomes" id="UP000031197">
    <property type="component" value="Unassembled WGS sequence"/>
</dbReference>
<dbReference type="EMBL" id="JWLW01000005">
    <property type="protein sequence ID" value="KHT56434.1"/>
    <property type="molecule type" value="Genomic_DNA"/>
</dbReference>
<sequence>MIALVAVATTLVIFWRLYDAFSNKVSATQYAISLTSDGIIRVVNDSTLPLDLQSTPKGSVLVDAQVDGTSMNIHHSSQLFTWGLCINVPRQKRRWFEKDHCHLAWILKGECCEADYRRLARAIILARKAMP</sequence>
<organism evidence="1 2">
    <name type="scientific">Alteromonas marina</name>
    <dbReference type="NCBI Taxonomy" id="203795"/>
    <lineage>
        <taxon>Bacteria</taxon>
        <taxon>Pseudomonadati</taxon>
        <taxon>Pseudomonadota</taxon>
        <taxon>Gammaproteobacteria</taxon>
        <taxon>Alteromonadales</taxon>
        <taxon>Alteromonadaceae</taxon>
        <taxon>Alteromonas/Salinimonas group</taxon>
        <taxon>Alteromonas</taxon>
    </lineage>
</organism>
<gene>
    <name evidence="1" type="ORF">RJ41_03530</name>
</gene>
<evidence type="ECO:0000313" key="1">
    <source>
        <dbReference type="EMBL" id="KHT56434.1"/>
    </source>
</evidence>
<evidence type="ECO:0000313" key="2">
    <source>
        <dbReference type="Proteomes" id="UP000031197"/>
    </source>
</evidence>
<dbReference type="RefSeq" id="WP_039216989.1">
    <property type="nucleotide sequence ID" value="NZ_JWLW01000005.1"/>
</dbReference>
<protein>
    <submittedName>
        <fullName evidence="1">Uncharacterized protein</fullName>
    </submittedName>
</protein>
<dbReference type="AlphaFoldDB" id="A0A0B3Y2T9"/>
<comment type="caution">
    <text evidence="1">The sequence shown here is derived from an EMBL/GenBank/DDBJ whole genome shotgun (WGS) entry which is preliminary data.</text>
</comment>
<accession>A0A0B3Y2T9</accession>
<reference evidence="1 2" key="1">
    <citation type="submission" date="2014-12" db="EMBL/GenBank/DDBJ databases">
        <title>Genome sequencing of Alteromonas marina AD001.</title>
        <authorList>
            <person name="Adrian T.G.S."/>
            <person name="Chan K.G."/>
        </authorList>
    </citation>
    <scope>NUCLEOTIDE SEQUENCE [LARGE SCALE GENOMIC DNA]</scope>
    <source>
        <strain evidence="1 2">AD001</strain>
    </source>
</reference>
<dbReference type="OrthoDB" id="6332077at2"/>
<keyword evidence="2" id="KW-1185">Reference proteome</keyword>
<proteinExistence type="predicted"/>
<name>A0A0B3Y2T9_9ALTE</name>